<dbReference type="Gene3D" id="1.10.3720.10">
    <property type="entry name" value="MetI-like"/>
    <property type="match status" value="1"/>
</dbReference>
<keyword evidence="4 7" id="KW-0812">Transmembrane</keyword>
<keyword evidence="6 7" id="KW-0472">Membrane</keyword>
<dbReference type="InterPro" id="IPR000515">
    <property type="entry name" value="MetI-like"/>
</dbReference>
<evidence type="ECO:0000313" key="10">
    <source>
        <dbReference type="Proteomes" id="UP000239388"/>
    </source>
</evidence>
<feature type="domain" description="ABC transmembrane type-1" evidence="8">
    <location>
        <begin position="57"/>
        <end position="245"/>
    </location>
</feature>
<dbReference type="OrthoDB" id="9804353at2"/>
<organism evidence="9 10">
    <name type="scientific">Blastopirellula marina</name>
    <dbReference type="NCBI Taxonomy" id="124"/>
    <lineage>
        <taxon>Bacteria</taxon>
        <taxon>Pseudomonadati</taxon>
        <taxon>Planctomycetota</taxon>
        <taxon>Planctomycetia</taxon>
        <taxon>Pirellulales</taxon>
        <taxon>Pirellulaceae</taxon>
        <taxon>Blastopirellula</taxon>
    </lineage>
</organism>
<evidence type="ECO:0000313" key="9">
    <source>
        <dbReference type="EMBL" id="PQO35162.1"/>
    </source>
</evidence>
<comment type="similarity">
    <text evidence="7">Belongs to the binding-protein-dependent transport system permease family.</text>
</comment>
<evidence type="ECO:0000256" key="1">
    <source>
        <dbReference type="ARBA" id="ARBA00004651"/>
    </source>
</evidence>
<keyword evidence="3" id="KW-1003">Cell membrane</keyword>
<protein>
    <submittedName>
        <fullName evidence="9">ABC transporter permease</fullName>
    </submittedName>
</protein>
<gene>
    <name evidence="9" type="ORF">C5Y98_14520</name>
</gene>
<dbReference type="PANTHER" id="PTHR30151:SF41">
    <property type="entry name" value="ABC TRANSPORTER PERMEASE PROTEIN"/>
    <property type="match status" value="1"/>
</dbReference>
<sequence length="255" mass="27361">MREAMLRVLLPAITLVIALAIWQALVSVAKIPPYLLPSPAGVGDAFLRKGADLGRGTLLTGVAALAGFGAAVVLGTVTALIFSQSKLIRLSGYPYAIFFQTVPIVAIAPWIVTLTGYGLPSVIVVATIISLFPIITSATTGLLSVDRSLLELFRLHRASRWQTLWKLQFPAAIRYLVTGMKASSGLAVVGAIVGEFFVGYSGAQHGLGYYIRSSSDNLKTDELFAAMICCTLLGVLVFVSINLAERFLLRRWTES</sequence>
<dbReference type="PANTHER" id="PTHR30151">
    <property type="entry name" value="ALKANE SULFONATE ABC TRANSPORTER-RELATED, MEMBRANE SUBUNIT"/>
    <property type="match status" value="1"/>
</dbReference>
<accession>A0A2S8FSK2</accession>
<feature type="transmembrane region" description="Helical" evidence="7">
    <location>
        <begin position="93"/>
        <end position="112"/>
    </location>
</feature>
<evidence type="ECO:0000259" key="8">
    <source>
        <dbReference type="PROSITE" id="PS50928"/>
    </source>
</evidence>
<dbReference type="SUPFAM" id="SSF161098">
    <property type="entry name" value="MetI-like"/>
    <property type="match status" value="1"/>
</dbReference>
<dbReference type="GO" id="GO:0005886">
    <property type="term" value="C:plasma membrane"/>
    <property type="evidence" value="ECO:0007669"/>
    <property type="project" value="UniProtKB-SubCell"/>
</dbReference>
<dbReference type="GO" id="GO:0055085">
    <property type="term" value="P:transmembrane transport"/>
    <property type="evidence" value="ECO:0007669"/>
    <property type="project" value="InterPro"/>
</dbReference>
<dbReference type="PROSITE" id="PS50928">
    <property type="entry name" value="ABC_TM1"/>
    <property type="match status" value="1"/>
</dbReference>
<dbReference type="InterPro" id="IPR035906">
    <property type="entry name" value="MetI-like_sf"/>
</dbReference>
<evidence type="ECO:0000256" key="7">
    <source>
        <dbReference type="RuleBase" id="RU363032"/>
    </source>
</evidence>
<dbReference type="Pfam" id="PF00528">
    <property type="entry name" value="BPD_transp_1"/>
    <property type="match status" value="1"/>
</dbReference>
<feature type="transmembrane region" description="Helical" evidence="7">
    <location>
        <begin position="223"/>
        <end position="244"/>
    </location>
</feature>
<keyword evidence="5 7" id="KW-1133">Transmembrane helix</keyword>
<dbReference type="RefSeq" id="WP_105354987.1">
    <property type="nucleotide sequence ID" value="NZ_PUIB01000016.1"/>
</dbReference>
<evidence type="ECO:0000256" key="2">
    <source>
        <dbReference type="ARBA" id="ARBA00022448"/>
    </source>
</evidence>
<dbReference type="CDD" id="cd06261">
    <property type="entry name" value="TM_PBP2"/>
    <property type="match status" value="1"/>
</dbReference>
<feature type="transmembrane region" description="Helical" evidence="7">
    <location>
        <begin position="184"/>
        <end position="203"/>
    </location>
</feature>
<evidence type="ECO:0000256" key="4">
    <source>
        <dbReference type="ARBA" id="ARBA00022692"/>
    </source>
</evidence>
<name>A0A2S8FSK2_9BACT</name>
<keyword evidence="2 7" id="KW-0813">Transport</keyword>
<evidence type="ECO:0000256" key="3">
    <source>
        <dbReference type="ARBA" id="ARBA00022475"/>
    </source>
</evidence>
<evidence type="ECO:0000256" key="6">
    <source>
        <dbReference type="ARBA" id="ARBA00023136"/>
    </source>
</evidence>
<comment type="caution">
    <text evidence="9">The sequence shown here is derived from an EMBL/GenBank/DDBJ whole genome shotgun (WGS) entry which is preliminary data.</text>
</comment>
<feature type="transmembrane region" description="Helical" evidence="7">
    <location>
        <begin position="53"/>
        <end position="81"/>
    </location>
</feature>
<dbReference type="EMBL" id="PUIB01000016">
    <property type="protein sequence ID" value="PQO35162.1"/>
    <property type="molecule type" value="Genomic_DNA"/>
</dbReference>
<feature type="transmembrane region" description="Helical" evidence="7">
    <location>
        <begin position="118"/>
        <end position="145"/>
    </location>
</feature>
<evidence type="ECO:0000256" key="5">
    <source>
        <dbReference type="ARBA" id="ARBA00022989"/>
    </source>
</evidence>
<comment type="subcellular location">
    <subcellularLocation>
        <location evidence="1 7">Cell membrane</location>
        <topology evidence="1 7">Multi-pass membrane protein</topology>
    </subcellularLocation>
</comment>
<proteinExistence type="inferred from homology"/>
<reference evidence="9 10" key="1">
    <citation type="submission" date="2018-02" db="EMBL/GenBank/DDBJ databases">
        <title>Comparative genomes isolates from brazilian mangrove.</title>
        <authorList>
            <person name="Araujo J.E."/>
            <person name="Taketani R.G."/>
            <person name="Silva M.C.P."/>
            <person name="Loureco M.V."/>
            <person name="Andreote F.D."/>
        </authorList>
    </citation>
    <scope>NUCLEOTIDE SEQUENCE [LARGE SCALE GENOMIC DNA]</scope>
    <source>
        <strain evidence="9 10">NAP PRIS-MGV</strain>
    </source>
</reference>
<dbReference type="Proteomes" id="UP000239388">
    <property type="component" value="Unassembled WGS sequence"/>
</dbReference>
<dbReference type="AlphaFoldDB" id="A0A2S8FSK2"/>